<name>A0A852VHG3_9BACT</name>
<evidence type="ECO:0000313" key="3">
    <source>
        <dbReference type="Proteomes" id="UP000564385"/>
    </source>
</evidence>
<sequence length="42" mass="4622">MSLSLPGPVYKSRSDRPTRSGPVRQDIHAQARVCMNVIDVLA</sequence>
<organism evidence="2 3">
    <name type="scientific">Tunturiibacter lichenicola</name>
    <dbReference type="NCBI Taxonomy" id="2051959"/>
    <lineage>
        <taxon>Bacteria</taxon>
        <taxon>Pseudomonadati</taxon>
        <taxon>Acidobacteriota</taxon>
        <taxon>Terriglobia</taxon>
        <taxon>Terriglobales</taxon>
        <taxon>Acidobacteriaceae</taxon>
        <taxon>Tunturiibacter</taxon>
    </lineage>
</organism>
<gene>
    <name evidence="2" type="ORF">HDF08_002601</name>
</gene>
<protein>
    <submittedName>
        <fullName evidence="2">Uncharacterized protein</fullName>
    </submittedName>
</protein>
<dbReference type="Proteomes" id="UP000564385">
    <property type="component" value="Unassembled WGS sequence"/>
</dbReference>
<dbReference type="EMBL" id="JACCCU010000002">
    <property type="protein sequence ID" value="NYF90499.1"/>
    <property type="molecule type" value="Genomic_DNA"/>
</dbReference>
<evidence type="ECO:0000256" key="1">
    <source>
        <dbReference type="SAM" id="MobiDB-lite"/>
    </source>
</evidence>
<reference evidence="2 3" key="1">
    <citation type="submission" date="2020-07" db="EMBL/GenBank/DDBJ databases">
        <title>Genomic Encyclopedia of Type Strains, Phase IV (KMG-V): Genome sequencing to study the core and pangenomes of soil and plant-associated prokaryotes.</title>
        <authorList>
            <person name="Whitman W."/>
        </authorList>
    </citation>
    <scope>NUCLEOTIDE SEQUENCE [LARGE SCALE GENOMIC DNA]</scope>
    <source>
        <strain evidence="2 3">M8UP22</strain>
    </source>
</reference>
<evidence type="ECO:0000313" key="2">
    <source>
        <dbReference type="EMBL" id="NYF90499.1"/>
    </source>
</evidence>
<dbReference type="AlphaFoldDB" id="A0A852VHG3"/>
<proteinExistence type="predicted"/>
<accession>A0A852VHG3</accession>
<comment type="caution">
    <text evidence="2">The sequence shown here is derived from an EMBL/GenBank/DDBJ whole genome shotgun (WGS) entry which is preliminary data.</text>
</comment>
<feature type="region of interest" description="Disordered" evidence="1">
    <location>
        <begin position="1"/>
        <end position="25"/>
    </location>
</feature>